<dbReference type="AlphaFoldDB" id="A0A1X3RVC7"/>
<dbReference type="Proteomes" id="UP000194020">
    <property type="component" value="Unassembled WGS sequence"/>
</dbReference>
<dbReference type="EMBL" id="LUTP01000019">
    <property type="protein sequence ID" value="OSN05714.1"/>
    <property type="molecule type" value="Genomic_DNA"/>
</dbReference>
<dbReference type="RefSeq" id="WP_094109472.1">
    <property type="nucleotide sequence ID" value="NZ_LUTP01000019.1"/>
</dbReference>
<protein>
    <submittedName>
        <fullName evidence="1">Uncharacterized protein</fullName>
    </submittedName>
</protein>
<evidence type="ECO:0000313" key="2">
    <source>
        <dbReference type="Proteomes" id="UP000194020"/>
    </source>
</evidence>
<gene>
    <name evidence="1" type="ORF">AU511_09095</name>
</gene>
<sequence>MSDLNITLTLPGFGMNNASLDSVTSQNLSTERQNTDASTTEHQTALDSVAKLLAALLLTLEAASQGDLRAVAPRMTAVPPQAISEARTDKISETCLRCSVSY</sequence>
<name>A0A1X3RVC7_9GAMM</name>
<comment type="caution">
    <text evidence="1">The sequence shown here is derived from an EMBL/GenBank/DDBJ whole genome shotgun (WGS) entry which is preliminary data.</text>
</comment>
<organism evidence="1 2">
    <name type="scientific">Lonsdalea iberica</name>
    <dbReference type="NCBI Taxonomy" id="1082703"/>
    <lineage>
        <taxon>Bacteria</taxon>
        <taxon>Pseudomonadati</taxon>
        <taxon>Pseudomonadota</taxon>
        <taxon>Gammaproteobacteria</taxon>
        <taxon>Enterobacterales</taxon>
        <taxon>Pectobacteriaceae</taxon>
        <taxon>Lonsdalea</taxon>
    </lineage>
</organism>
<accession>A0A1X3RVC7</accession>
<reference evidence="1 2" key="1">
    <citation type="submission" date="2016-02" db="EMBL/GenBank/DDBJ databases">
        <title>Species-wide whole genome sequencing reveals diversity, host range in Lonsdalea quercina.</title>
        <authorList>
            <person name="Li Y."/>
        </authorList>
    </citation>
    <scope>NUCLEOTIDE SEQUENCE [LARGE SCALE GENOMIC DNA]</scope>
    <source>
        <strain evidence="1 2">LMG 26264</strain>
    </source>
</reference>
<evidence type="ECO:0000313" key="1">
    <source>
        <dbReference type="EMBL" id="OSN05714.1"/>
    </source>
</evidence>
<proteinExistence type="predicted"/>